<name>M1PH57_DESSD</name>
<protein>
    <submittedName>
        <fullName evidence="3">Acetyltransferase, fucose-4-O-acetylase</fullName>
    </submittedName>
</protein>
<keyword evidence="1" id="KW-0472">Membrane</keyword>
<feature type="transmembrane region" description="Helical" evidence="1">
    <location>
        <begin position="42"/>
        <end position="59"/>
    </location>
</feature>
<feature type="domain" description="Acyltransferase 3" evidence="2">
    <location>
        <begin position="5"/>
        <end position="311"/>
    </location>
</feature>
<dbReference type="eggNOG" id="COG3594">
    <property type="taxonomic scope" value="Bacteria"/>
</dbReference>
<dbReference type="PANTHER" id="PTHR37312">
    <property type="entry name" value="MEMBRANE-BOUND ACYLTRANSFERASE YKRP-RELATED"/>
    <property type="match status" value="1"/>
</dbReference>
<feature type="transmembrane region" description="Helical" evidence="1">
    <location>
        <begin position="165"/>
        <end position="181"/>
    </location>
</feature>
<evidence type="ECO:0000256" key="1">
    <source>
        <dbReference type="SAM" id="Phobius"/>
    </source>
</evidence>
<feature type="transmembrane region" description="Helical" evidence="1">
    <location>
        <begin position="118"/>
        <end position="135"/>
    </location>
</feature>
<keyword evidence="1" id="KW-1133">Transmembrane helix</keyword>
<dbReference type="KEGG" id="dsf:UWK_02411"/>
<dbReference type="RefSeq" id="WP_015404638.1">
    <property type="nucleotide sequence ID" value="NC_020304.1"/>
</dbReference>
<dbReference type="PANTHER" id="PTHR37312:SF1">
    <property type="entry name" value="MEMBRANE-BOUND ACYLTRANSFERASE YKRP-RELATED"/>
    <property type="match status" value="1"/>
</dbReference>
<keyword evidence="3" id="KW-0808">Transferase</keyword>
<feature type="transmembrane region" description="Helical" evidence="1">
    <location>
        <begin position="188"/>
        <end position="208"/>
    </location>
</feature>
<dbReference type="InterPro" id="IPR002656">
    <property type="entry name" value="Acyl_transf_3_dom"/>
</dbReference>
<keyword evidence="4" id="KW-1185">Reference proteome</keyword>
<dbReference type="GO" id="GO:0016747">
    <property type="term" value="F:acyltransferase activity, transferring groups other than amino-acyl groups"/>
    <property type="evidence" value="ECO:0007669"/>
    <property type="project" value="InterPro"/>
</dbReference>
<evidence type="ECO:0000313" key="3">
    <source>
        <dbReference type="EMBL" id="AGF78950.1"/>
    </source>
</evidence>
<organism evidence="3 4">
    <name type="scientific">Desulfocapsa sulfexigens (strain DSM 10523 / SB164P1)</name>
    <dbReference type="NCBI Taxonomy" id="1167006"/>
    <lineage>
        <taxon>Bacteria</taxon>
        <taxon>Pseudomonadati</taxon>
        <taxon>Thermodesulfobacteriota</taxon>
        <taxon>Desulfobulbia</taxon>
        <taxon>Desulfobulbales</taxon>
        <taxon>Desulfocapsaceae</taxon>
        <taxon>Desulfocapsa</taxon>
    </lineage>
</organism>
<dbReference type="OrthoDB" id="9814956at2"/>
<dbReference type="HOGENOM" id="CLU_023915_2_1_7"/>
<feature type="transmembrane region" description="Helical" evidence="1">
    <location>
        <begin position="296"/>
        <end position="317"/>
    </location>
</feature>
<feature type="transmembrane region" description="Helical" evidence="1">
    <location>
        <begin position="228"/>
        <end position="248"/>
    </location>
</feature>
<dbReference type="AlphaFoldDB" id="M1PH57"/>
<evidence type="ECO:0000259" key="2">
    <source>
        <dbReference type="Pfam" id="PF01757"/>
    </source>
</evidence>
<dbReference type="STRING" id="1167006.UWK_02411"/>
<proteinExistence type="predicted"/>
<dbReference type="Proteomes" id="UP000011721">
    <property type="component" value="Chromosome"/>
</dbReference>
<dbReference type="EMBL" id="CP003985">
    <property type="protein sequence ID" value="AGF78950.1"/>
    <property type="molecule type" value="Genomic_DNA"/>
</dbReference>
<dbReference type="InterPro" id="IPR052734">
    <property type="entry name" value="Nod_factor_acetyltransferase"/>
</dbReference>
<gene>
    <name evidence="3" type="ordered locus">UWK_02411</name>
</gene>
<keyword evidence="1" id="KW-0812">Transmembrane</keyword>
<feature type="transmembrane region" description="Helical" evidence="1">
    <location>
        <begin position="269"/>
        <end position="290"/>
    </location>
</feature>
<sequence>MQRNDFLDFLKGSLITLVCIGHANQYVVHQDRDFFQDPLFKAIYMFHMPLFMAVAGYLSHRGITEEKGRFFYIIRRASSYLLPIFAWTIIEHSSRYFVFSQPVNFDIIFGYTGLDRLWFLWALIESVVVTVFATLFGKYRPIMLLVSFVAILAIPDTSHFYLLKYVFPFFLFGFYLAGSNLKRIVITNIQWLVLLSAVASLLCFFIWDQHTYIYISKMSLTSENIPNIVFRWVAGGVASLFFVSFLYLSNSFISVMVKKIIILAGRDSIYIYILQTYIFLFLFALVSRVIQPISNIFIGGSLSIITGCVVTLCSLWIGNIIAQNRHLDRVLFGKLRPRNSTTTQIKQLN</sequence>
<evidence type="ECO:0000313" key="4">
    <source>
        <dbReference type="Proteomes" id="UP000011721"/>
    </source>
</evidence>
<dbReference type="Pfam" id="PF01757">
    <property type="entry name" value="Acyl_transf_3"/>
    <property type="match status" value="1"/>
</dbReference>
<reference evidence="4" key="1">
    <citation type="journal article" date="2013" name="Stand. Genomic Sci.">
        <title>Complete genome sequence of Desulfocapsa sulfexigens, a marine deltaproteobacterium specialized in disproportionating inorganic sulfur compounds.</title>
        <authorList>
            <person name="Finster K.W."/>
            <person name="Kjeldsen K.U."/>
            <person name="Kube M."/>
            <person name="Reinhardt R."/>
            <person name="Mussmann M."/>
            <person name="Amann R."/>
            <person name="Schreiber L."/>
        </authorList>
    </citation>
    <scope>NUCLEOTIDE SEQUENCE [LARGE SCALE GENOMIC DNA]</scope>
    <source>
        <strain evidence="4">DSM 10523 / SB164P1</strain>
    </source>
</reference>
<accession>M1PH57</accession>